<comment type="caution">
    <text evidence="6">The sequence shown here is derived from an EMBL/GenBank/DDBJ whole genome shotgun (WGS) entry which is preliminary data.</text>
</comment>
<evidence type="ECO:0000256" key="4">
    <source>
        <dbReference type="ARBA" id="ARBA00022801"/>
    </source>
</evidence>
<dbReference type="InterPro" id="IPR019758">
    <property type="entry name" value="Pept_S26A_signal_pept_1_CS"/>
</dbReference>
<dbReference type="InterPro" id="IPR036286">
    <property type="entry name" value="LexA/Signal_pep-like_sf"/>
</dbReference>
<dbReference type="CDD" id="cd06530">
    <property type="entry name" value="S26_SPase_I"/>
    <property type="match status" value="1"/>
</dbReference>
<dbReference type="PANTHER" id="PTHR43390:SF1">
    <property type="entry name" value="CHLOROPLAST PROCESSING PEPTIDASE"/>
    <property type="match status" value="1"/>
</dbReference>
<dbReference type="InterPro" id="IPR000223">
    <property type="entry name" value="Pept_S26A_signal_pept_1"/>
</dbReference>
<dbReference type="EMBL" id="SNRY01009265">
    <property type="protein sequence ID" value="KAA6307310.1"/>
    <property type="molecule type" value="Genomic_DNA"/>
</dbReference>
<reference evidence="6" key="1">
    <citation type="submission" date="2019-03" db="EMBL/GenBank/DDBJ databases">
        <title>Single cell metagenomics reveals metabolic interactions within the superorganism composed of flagellate Streblomastix strix and complex community of Bacteroidetes bacteria on its surface.</title>
        <authorList>
            <person name="Treitli S.C."/>
            <person name="Kolisko M."/>
            <person name="Husnik F."/>
            <person name="Keeling P."/>
            <person name="Hampl V."/>
        </authorList>
    </citation>
    <scope>NUCLEOTIDE SEQUENCE</scope>
    <source>
        <strain evidence="6">STM</strain>
    </source>
</reference>
<feature type="domain" description="Peptidase S26" evidence="5">
    <location>
        <begin position="2"/>
        <end position="32"/>
    </location>
</feature>
<comment type="catalytic activity">
    <reaction evidence="1">
        <text>Cleavage of hydrophobic, N-terminal signal or leader sequences from secreted and periplasmic proteins.</text>
        <dbReference type="EC" id="3.4.21.89"/>
    </reaction>
</comment>
<name>A0A5J4PEC2_9ZZZZ</name>
<dbReference type="SUPFAM" id="SSF51306">
    <property type="entry name" value="LexA/Signal peptidase"/>
    <property type="match status" value="1"/>
</dbReference>
<evidence type="ECO:0000256" key="3">
    <source>
        <dbReference type="ARBA" id="ARBA00013208"/>
    </source>
</evidence>
<evidence type="ECO:0000256" key="1">
    <source>
        <dbReference type="ARBA" id="ARBA00000677"/>
    </source>
</evidence>
<organism evidence="6">
    <name type="scientific">termite gut metagenome</name>
    <dbReference type="NCBI Taxonomy" id="433724"/>
    <lineage>
        <taxon>unclassified sequences</taxon>
        <taxon>metagenomes</taxon>
        <taxon>organismal metagenomes</taxon>
    </lineage>
</organism>
<dbReference type="InterPro" id="IPR019533">
    <property type="entry name" value="Peptidase_S26"/>
</dbReference>
<sequence>MDYYWMMGDNRHNSADSRYWGFVPEDHVVGKPIVV</sequence>
<proteinExistence type="inferred from homology"/>
<dbReference type="GO" id="GO:0006465">
    <property type="term" value="P:signal peptide processing"/>
    <property type="evidence" value="ECO:0007669"/>
    <property type="project" value="InterPro"/>
</dbReference>
<feature type="non-terminal residue" evidence="6">
    <location>
        <position position="35"/>
    </location>
</feature>
<dbReference type="PANTHER" id="PTHR43390">
    <property type="entry name" value="SIGNAL PEPTIDASE I"/>
    <property type="match status" value="1"/>
</dbReference>
<dbReference type="Pfam" id="PF10502">
    <property type="entry name" value="Peptidase_S26"/>
    <property type="match status" value="1"/>
</dbReference>
<gene>
    <name evidence="6" type="ORF">EZS27_041023</name>
</gene>
<evidence type="ECO:0000259" key="5">
    <source>
        <dbReference type="Pfam" id="PF10502"/>
    </source>
</evidence>
<accession>A0A5J4PEC2</accession>
<dbReference type="GO" id="GO:0016020">
    <property type="term" value="C:membrane"/>
    <property type="evidence" value="ECO:0007669"/>
    <property type="project" value="InterPro"/>
</dbReference>
<dbReference type="GO" id="GO:0004252">
    <property type="term" value="F:serine-type endopeptidase activity"/>
    <property type="evidence" value="ECO:0007669"/>
    <property type="project" value="InterPro"/>
</dbReference>
<evidence type="ECO:0000256" key="2">
    <source>
        <dbReference type="ARBA" id="ARBA00009370"/>
    </source>
</evidence>
<dbReference type="EC" id="3.4.21.89" evidence="3"/>
<protein>
    <recommendedName>
        <fullName evidence="3">signal peptidase I</fullName>
        <ecNumber evidence="3">3.4.21.89</ecNumber>
    </recommendedName>
</protein>
<dbReference type="GO" id="GO:0009003">
    <property type="term" value="F:signal peptidase activity"/>
    <property type="evidence" value="ECO:0007669"/>
    <property type="project" value="UniProtKB-EC"/>
</dbReference>
<evidence type="ECO:0000313" key="6">
    <source>
        <dbReference type="EMBL" id="KAA6307310.1"/>
    </source>
</evidence>
<dbReference type="PROSITE" id="PS00761">
    <property type="entry name" value="SPASE_I_3"/>
    <property type="match status" value="1"/>
</dbReference>
<dbReference type="Gene3D" id="2.10.109.10">
    <property type="entry name" value="Umud Fragment, subunit A"/>
    <property type="match status" value="1"/>
</dbReference>
<comment type="similarity">
    <text evidence="2">Belongs to the peptidase S26 family.</text>
</comment>
<dbReference type="AlphaFoldDB" id="A0A5J4PEC2"/>
<keyword evidence="4 6" id="KW-0378">Hydrolase</keyword>